<dbReference type="Proteomes" id="UP000075391">
    <property type="component" value="Unassembled WGS sequence"/>
</dbReference>
<dbReference type="EMBL" id="LUKF01000014">
    <property type="protein sequence ID" value="KYG63292.1"/>
    <property type="molecule type" value="Genomic_DNA"/>
</dbReference>
<evidence type="ECO:0000256" key="2">
    <source>
        <dbReference type="SAM" id="SignalP"/>
    </source>
</evidence>
<feature type="chain" id="PRO_5007572959" description="Porin" evidence="2">
    <location>
        <begin position="18"/>
        <end position="455"/>
    </location>
</feature>
<evidence type="ECO:0008006" key="5">
    <source>
        <dbReference type="Google" id="ProtNLM"/>
    </source>
</evidence>
<dbReference type="AlphaFoldDB" id="A0A150WHY0"/>
<feature type="compositionally biased region" description="Low complexity" evidence="1">
    <location>
        <begin position="18"/>
        <end position="36"/>
    </location>
</feature>
<organism evidence="3 4">
    <name type="scientific">Bdellovibrio bacteriovorus</name>
    <dbReference type="NCBI Taxonomy" id="959"/>
    <lineage>
        <taxon>Bacteria</taxon>
        <taxon>Pseudomonadati</taxon>
        <taxon>Bdellovibrionota</taxon>
        <taxon>Bdellovibrionia</taxon>
        <taxon>Bdellovibrionales</taxon>
        <taxon>Pseudobdellovibrionaceae</taxon>
        <taxon>Bdellovibrio</taxon>
    </lineage>
</organism>
<protein>
    <recommendedName>
        <fullName evidence="5">Porin</fullName>
    </recommendedName>
</protein>
<sequence>MKRLLLAIFALSSIANAQEPTSSSTTTAPTTEIQAPVSAPTTTSIEEEDEDDESREAAVSTSTTNGNVEKAYPKFEFTSYGYIVFGQRETFKTVQNLTPITRREMDLAEIAFEGEYILSDSSKIEFEIEIEHGGVGTVVEFDPFEEFGEFEQEIEKGGEVVLPELYYKKTWKKTNTALKVGKFPLFIALGSVQTKPHMYASILASDLEARMIPLNWTETGVQVEQKFSDFTARLGVVSGLNSEFFRTYNWIGGGYQRHFETTNADDLATLASIEWGSVAKGKGFALSYYAGNTTGNRYKVDKLKEDAEVTLWTLMGGYKFGGFGFSGEVIEGTLENSNLVSAANATLGGLAKPKAFAPLGHKARLESLQIYYDFASIRLTPFLKWEHVNTFEEVEGNINKNPRYDVTRNSGGLMWFFDQGAFLKAQYATEVTELDGLPETYQANIAFGFDIDSFK</sequence>
<reference evidence="3 4" key="1">
    <citation type="submission" date="2016-03" db="EMBL/GenBank/DDBJ databases">
        <authorList>
            <person name="Ploux O."/>
        </authorList>
    </citation>
    <scope>NUCLEOTIDE SEQUENCE [LARGE SCALE GENOMIC DNA]</scope>
    <source>
        <strain evidence="3 4">BER2</strain>
    </source>
</reference>
<gene>
    <name evidence="3" type="ORF">AZI85_04475</name>
</gene>
<feature type="compositionally biased region" description="Acidic residues" evidence="1">
    <location>
        <begin position="45"/>
        <end position="54"/>
    </location>
</feature>
<name>A0A150WHY0_BDEBC</name>
<accession>A0A150WHY0</accession>
<dbReference type="RefSeq" id="WP_063243655.1">
    <property type="nucleotide sequence ID" value="NZ_LUKF01000014.1"/>
</dbReference>
<proteinExistence type="predicted"/>
<evidence type="ECO:0000313" key="3">
    <source>
        <dbReference type="EMBL" id="KYG63292.1"/>
    </source>
</evidence>
<feature type="region of interest" description="Disordered" evidence="1">
    <location>
        <begin position="18"/>
        <end position="65"/>
    </location>
</feature>
<evidence type="ECO:0000256" key="1">
    <source>
        <dbReference type="SAM" id="MobiDB-lite"/>
    </source>
</evidence>
<feature type="signal peptide" evidence="2">
    <location>
        <begin position="1"/>
        <end position="17"/>
    </location>
</feature>
<evidence type="ECO:0000313" key="4">
    <source>
        <dbReference type="Proteomes" id="UP000075391"/>
    </source>
</evidence>
<dbReference type="SUPFAM" id="SSF56935">
    <property type="entry name" value="Porins"/>
    <property type="match status" value="1"/>
</dbReference>
<comment type="caution">
    <text evidence="3">The sequence shown here is derived from an EMBL/GenBank/DDBJ whole genome shotgun (WGS) entry which is preliminary data.</text>
</comment>
<dbReference type="OrthoDB" id="5290806at2"/>
<keyword evidence="2" id="KW-0732">Signal</keyword>